<dbReference type="EMBL" id="JAWQEG010003749">
    <property type="protein sequence ID" value="KAK3864662.1"/>
    <property type="molecule type" value="Genomic_DNA"/>
</dbReference>
<organism evidence="2 3">
    <name type="scientific">Petrolisthes cinctipes</name>
    <name type="common">Flat porcelain crab</name>
    <dbReference type="NCBI Taxonomy" id="88211"/>
    <lineage>
        <taxon>Eukaryota</taxon>
        <taxon>Metazoa</taxon>
        <taxon>Ecdysozoa</taxon>
        <taxon>Arthropoda</taxon>
        <taxon>Crustacea</taxon>
        <taxon>Multicrustacea</taxon>
        <taxon>Malacostraca</taxon>
        <taxon>Eumalacostraca</taxon>
        <taxon>Eucarida</taxon>
        <taxon>Decapoda</taxon>
        <taxon>Pleocyemata</taxon>
        <taxon>Anomura</taxon>
        <taxon>Galatheoidea</taxon>
        <taxon>Porcellanidae</taxon>
        <taxon>Petrolisthes</taxon>
    </lineage>
</organism>
<dbReference type="Proteomes" id="UP001286313">
    <property type="component" value="Unassembled WGS sequence"/>
</dbReference>
<sequence>MSTKEIHLTTPLHSPTKSPHSFTPLPNPTERPHSTTPLLDYTHSTRTVQSPHTLYFSVSPSPHFTTICHFHTTITLLLHLSSIHAPDYSTTTTPPPILRIFQRRSIES</sequence>
<evidence type="ECO:0000313" key="2">
    <source>
        <dbReference type="EMBL" id="KAK3864662.1"/>
    </source>
</evidence>
<feature type="region of interest" description="Disordered" evidence="1">
    <location>
        <begin position="1"/>
        <end position="39"/>
    </location>
</feature>
<feature type="compositionally biased region" description="Polar residues" evidence="1">
    <location>
        <begin position="11"/>
        <end position="21"/>
    </location>
</feature>
<keyword evidence="3" id="KW-1185">Reference proteome</keyword>
<proteinExistence type="predicted"/>
<gene>
    <name evidence="2" type="ORF">Pcinc_029674</name>
</gene>
<evidence type="ECO:0000256" key="1">
    <source>
        <dbReference type="SAM" id="MobiDB-lite"/>
    </source>
</evidence>
<accession>A0AAE1F0K0</accession>
<dbReference type="AlphaFoldDB" id="A0AAE1F0K0"/>
<comment type="caution">
    <text evidence="2">The sequence shown here is derived from an EMBL/GenBank/DDBJ whole genome shotgun (WGS) entry which is preliminary data.</text>
</comment>
<name>A0AAE1F0K0_PETCI</name>
<reference evidence="2" key="1">
    <citation type="submission" date="2023-10" db="EMBL/GenBank/DDBJ databases">
        <title>Genome assemblies of two species of porcelain crab, Petrolisthes cinctipes and Petrolisthes manimaculis (Anomura: Porcellanidae).</title>
        <authorList>
            <person name="Angst P."/>
        </authorList>
    </citation>
    <scope>NUCLEOTIDE SEQUENCE</scope>
    <source>
        <strain evidence="2">PB745_01</strain>
        <tissue evidence="2">Gill</tissue>
    </source>
</reference>
<evidence type="ECO:0000313" key="3">
    <source>
        <dbReference type="Proteomes" id="UP001286313"/>
    </source>
</evidence>
<protein>
    <submittedName>
        <fullName evidence="2">Uncharacterized protein</fullName>
    </submittedName>
</protein>